<proteinExistence type="inferred from homology"/>
<dbReference type="SUPFAM" id="SSF48576">
    <property type="entry name" value="Terpenoid synthases"/>
    <property type="match status" value="1"/>
</dbReference>
<dbReference type="InterPro" id="IPR000092">
    <property type="entry name" value="Polyprenyl_synt"/>
</dbReference>
<dbReference type="CDD" id="cd00685">
    <property type="entry name" value="Trans_IPPS_HT"/>
    <property type="match status" value="1"/>
</dbReference>
<name>A0A7K1XZN3_9SPHI</name>
<evidence type="ECO:0000256" key="4">
    <source>
        <dbReference type="ARBA" id="ARBA00022723"/>
    </source>
</evidence>
<dbReference type="RefSeq" id="WP_160907276.1">
    <property type="nucleotide sequence ID" value="NZ_WVHS01000003.1"/>
</dbReference>
<accession>A0A7K1XZN3</accession>
<evidence type="ECO:0000256" key="6">
    <source>
        <dbReference type="ARBA" id="ARBA00023229"/>
    </source>
</evidence>
<sequence>MHQIQHLQQLVNQAIAGKTFKGEPAELYDPINYIMSLGGKRLRPVLLLMATDLFSGSVLKALEPAVAIELFHNFTLVHDDIMDKAPLRRGKPTVHAKWNENVAILSGDVMLVEAYRLMMNTEDQVLRQVLDVFNETAAGVCRGQQIDMNFEQEDGITIPEYLEMIRLKTAVLLAASLRIGALLGGAAADDAGKLYKFGESLGIAFQLQDDILDVYGDPEKFGKQTGGDIIANKKTWLLLKSRELAEGLDEEELNYWFNESDAGPSEKVRAVTAVFDRLGIRTLAEAEMNDHAEHALQQLEAIPVPAERKKLLREFAEQLLVREN</sequence>
<keyword evidence="6" id="KW-0414">Isoprene biosynthesis</keyword>
<reference evidence="8 9" key="1">
    <citation type="submission" date="2019-11" db="EMBL/GenBank/DDBJ databases">
        <title>Pedobacter sp. HMF7056 Genome sequencing and assembly.</title>
        <authorList>
            <person name="Kang H."/>
            <person name="Kim H."/>
            <person name="Joh K."/>
        </authorList>
    </citation>
    <scope>NUCLEOTIDE SEQUENCE [LARGE SCALE GENOMIC DNA]</scope>
    <source>
        <strain evidence="8 9">HMF7056</strain>
    </source>
</reference>
<evidence type="ECO:0000256" key="5">
    <source>
        <dbReference type="ARBA" id="ARBA00022842"/>
    </source>
</evidence>
<keyword evidence="4" id="KW-0479">Metal-binding</keyword>
<dbReference type="PANTHER" id="PTHR43281">
    <property type="entry name" value="FARNESYL DIPHOSPHATE SYNTHASE"/>
    <property type="match status" value="1"/>
</dbReference>
<comment type="similarity">
    <text evidence="2 7">Belongs to the FPP/GGPP synthase family.</text>
</comment>
<keyword evidence="9" id="KW-1185">Reference proteome</keyword>
<keyword evidence="3 7" id="KW-0808">Transferase</keyword>
<dbReference type="GO" id="GO:0046872">
    <property type="term" value="F:metal ion binding"/>
    <property type="evidence" value="ECO:0007669"/>
    <property type="project" value="UniProtKB-KW"/>
</dbReference>
<keyword evidence="5" id="KW-0460">Magnesium</keyword>
<dbReference type="EMBL" id="WVHS01000003">
    <property type="protein sequence ID" value="MXV16268.1"/>
    <property type="molecule type" value="Genomic_DNA"/>
</dbReference>
<dbReference type="PANTHER" id="PTHR43281:SF1">
    <property type="entry name" value="FARNESYL DIPHOSPHATE SYNTHASE"/>
    <property type="match status" value="1"/>
</dbReference>
<dbReference type="Proteomes" id="UP000451233">
    <property type="component" value="Unassembled WGS sequence"/>
</dbReference>
<evidence type="ECO:0000256" key="3">
    <source>
        <dbReference type="ARBA" id="ARBA00022679"/>
    </source>
</evidence>
<dbReference type="PROSITE" id="PS00444">
    <property type="entry name" value="POLYPRENYL_SYNTHASE_2"/>
    <property type="match status" value="1"/>
</dbReference>
<dbReference type="Pfam" id="PF00348">
    <property type="entry name" value="polyprenyl_synt"/>
    <property type="match status" value="1"/>
</dbReference>
<dbReference type="PROSITE" id="PS00723">
    <property type="entry name" value="POLYPRENYL_SYNTHASE_1"/>
    <property type="match status" value="1"/>
</dbReference>
<dbReference type="Gene3D" id="1.10.600.10">
    <property type="entry name" value="Farnesyl Diphosphate Synthase"/>
    <property type="match status" value="1"/>
</dbReference>
<protein>
    <submittedName>
        <fullName evidence="8">Polyprenyl synthetase family protein</fullName>
    </submittedName>
</protein>
<dbReference type="GO" id="GO:0004659">
    <property type="term" value="F:prenyltransferase activity"/>
    <property type="evidence" value="ECO:0007669"/>
    <property type="project" value="InterPro"/>
</dbReference>
<dbReference type="SFLD" id="SFLDG01017">
    <property type="entry name" value="Polyprenyl_Transferase_Like"/>
    <property type="match status" value="1"/>
</dbReference>
<gene>
    <name evidence="8" type="ORF">GS398_13220</name>
</gene>
<evidence type="ECO:0000313" key="9">
    <source>
        <dbReference type="Proteomes" id="UP000451233"/>
    </source>
</evidence>
<evidence type="ECO:0000256" key="1">
    <source>
        <dbReference type="ARBA" id="ARBA00001946"/>
    </source>
</evidence>
<dbReference type="InterPro" id="IPR008949">
    <property type="entry name" value="Isoprenoid_synthase_dom_sf"/>
</dbReference>
<comment type="caution">
    <text evidence="8">The sequence shown here is derived from an EMBL/GenBank/DDBJ whole genome shotgun (WGS) entry which is preliminary data.</text>
</comment>
<evidence type="ECO:0000256" key="2">
    <source>
        <dbReference type="ARBA" id="ARBA00006706"/>
    </source>
</evidence>
<comment type="cofactor">
    <cofactor evidence="1">
        <name>Mg(2+)</name>
        <dbReference type="ChEBI" id="CHEBI:18420"/>
    </cofactor>
</comment>
<dbReference type="AlphaFoldDB" id="A0A7K1XZN3"/>
<dbReference type="InterPro" id="IPR033749">
    <property type="entry name" value="Polyprenyl_synt_CS"/>
</dbReference>
<dbReference type="SFLD" id="SFLDS00005">
    <property type="entry name" value="Isoprenoid_Synthase_Type_I"/>
    <property type="match status" value="1"/>
</dbReference>
<dbReference type="GO" id="GO:0008299">
    <property type="term" value="P:isoprenoid biosynthetic process"/>
    <property type="evidence" value="ECO:0007669"/>
    <property type="project" value="UniProtKB-KW"/>
</dbReference>
<evidence type="ECO:0000256" key="7">
    <source>
        <dbReference type="RuleBase" id="RU004466"/>
    </source>
</evidence>
<evidence type="ECO:0000313" key="8">
    <source>
        <dbReference type="EMBL" id="MXV16268.1"/>
    </source>
</evidence>
<organism evidence="8 9">
    <name type="scientific">Hufsiella ginkgonis</name>
    <dbReference type="NCBI Taxonomy" id="2695274"/>
    <lineage>
        <taxon>Bacteria</taxon>
        <taxon>Pseudomonadati</taxon>
        <taxon>Bacteroidota</taxon>
        <taxon>Sphingobacteriia</taxon>
        <taxon>Sphingobacteriales</taxon>
        <taxon>Sphingobacteriaceae</taxon>
        <taxon>Hufsiella</taxon>
    </lineage>
</organism>